<proteinExistence type="predicted"/>
<dbReference type="AlphaFoldDB" id="A0A0A9YWB3"/>
<name>A0A0A9YWB3_LYGHE</name>
<accession>A0A0A9YWB3</accession>
<gene>
    <name evidence="1" type="primary">ytfL</name>
    <name evidence="1" type="ORF">CM83_102406</name>
</gene>
<protein>
    <submittedName>
        <fullName evidence="1">UPF0053 inner membrane protein ytfL</fullName>
    </submittedName>
</protein>
<organism evidence="1">
    <name type="scientific">Lygus hesperus</name>
    <name type="common">Western plant bug</name>
    <dbReference type="NCBI Taxonomy" id="30085"/>
    <lineage>
        <taxon>Eukaryota</taxon>
        <taxon>Metazoa</taxon>
        <taxon>Ecdysozoa</taxon>
        <taxon>Arthropoda</taxon>
        <taxon>Hexapoda</taxon>
        <taxon>Insecta</taxon>
        <taxon>Pterygota</taxon>
        <taxon>Neoptera</taxon>
        <taxon>Paraneoptera</taxon>
        <taxon>Hemiptera</taxon>
        <taxon>Heteroptera</taxon>
        <taxon>Panheteroptera</taxon>
        <taxon>Cimicomorpha</taxon>
        <taxon>Miridae</taxon>
        <taxon>Mirini</taxon>
        <taxon>Lygus</taxon>
    </lineage>
</organism>
<reference evidence="1" key="2">
    <citation type="submission" date="2014-07" db="EMBL/GenBank/DDBJ databases">
        <authorList>
            <person name="Hull J."/>
        </authorList>
    </citation>
    <scope>NUCLEOTIDE SEQUENCE</scope>
</reference>
<reference evidence="1" key="1">
    <citation type="journal article" date="2014" name="PLoS ONE">
        <title>Transcriptome-Based Identification of ABC Transporters in the Western Tarnished Plant Bug Lygus hesperus.</title>
        <authorList>
            <person name="Hull J.J."/>
            <person name="Chaney K."/>
            <person name="Geib S.M."/>
            <person name="Fabrick J.A."/>
            <person name="Brent C.S."/>
            <person name="Walsh D."/>
            <person name="Lavine L.C."/>
        </authorList>
    </citation>
    <scope>NUCLEOTIDE SEQUENCE</scope>
</reference>
<dbReference type="EMBL" id="GBHO01008216">
    <property type="protein sequence ID" value="JAG35388.1"/>
    <property type="molecule type" value="Transcribed_RNA"/>
</dbReference>
<sequence>MSNFLSPLGAMLQLRGRRQEPNEPIAAFASDLRMLARTALPLSSEAAMDKFRQRLEARITPMLEKLGRALAESIQPIVSNKSGIDAEKEEVGWCSKNKVEVEINDSTSEPDEVSNKHDNLETFVPEEPSGQSSTCCPDQSSVVGCDDSEQLQVVEDLITLNEVFEEPSSCLGGASTIVVTIENHSTPTVRELLPSLKTGALDYSELKNLVSPGDAYVRPMEGAERERERNTDTDGRSWNGRKCVEMWIGCGRVGRKALIVEEDVWRMGWKRRRWKMKRLVWSRSR</sequence>
<evidence type="ECO:0000313" key="1">
    <source>
        <dbReference type="EMBL" id="JAG35388.1"/>
    </source>
</evidence>